<gene>
    <name evidence="2" type="ORF">JYB88_10220</name>
</gene>
<dbReference type="KEGG" id="scyp:JYB88_10220"/>
<evidence type="ECO:0000313" key="2">
    <source>
        <dbReference type="EMBL" id="QSX28665.1"/>
    </source>
</evidence>
<accession>A0A975AJ35</accession>
<dbReference type="Proteomes" id="UP000663281">
    <property type="component" value="Chromosome"/>
</dbReference>
<proteinExistence type="predicted"/>
<evidence type="ECO:0000313" key="3">
    <source>
        <dbReference type="Proteomes" id="UP000663281"/>
    </source>
</evidence>
<feature type="chain" id="PRO_5037700215" evidence="1">
    <location>
        <begin position="25"/>
        <end position="140"/>
    </location>
</feature>
<protein>
    <submittedName>
        <fullName evidence="2">Uncharacterized protein</fullName>
    </submittedName>
</protein>
<evidence type="ECO:0000256" key="1">
    <source>
        <dbReference type="SAM" id="SignalP"/>
    </source>
</evidence>
<dbReference type="AlphaFoldDB" id="A0A975AJ35"/>
<feature type="signal peptide" evidence="1">
    <location>
        <begin position="1"/>
        <end position="24"/>
    </location>
</feature>
<keyword evidence="1" id="KW-0732">Signal</keyword>
<name>A0A975AJ35_9GAMM</name>
<dbReference type="EMBL" id="CP071504">
    <property type="protein sequence ID" value="QSX28665.1"/>
    <property type="molecule type" value="Genomic_DNA"/>
</dbReference>
<organism evidence="2 3">
    <name type="scientific">Shewanella cyperi</name>
    <dbReference type="NCBI Taxonomy" id="2814292"/>
    <lineage>
        <taxon>Bacteria</taxon>
        <taxon>Pseudomonadati</taxon>
        <taxon>Pseudomonadota</taxon>
        <taxon>Gammaproteobacteria</taxon>
        <taxon>Alteromonadales</taxon>
        <taxon>Shewanellaceae</taxon>
        <taxon>Shewanella</taxon>
    </lineage>
</organism>
<reference evidence="2 3" key="1">
    <citation type="submission" date="2021-03" db="EMBL/GenBank/DDBJ databases">
        <title>Novel species identification of genus Shewanella.</title>
        <authorList>
            <person name="Liu G."/>
            <person name="Zhang Q."/>
        </authorList>
    </citation>
    <scope>NUCLEOTIDE SEQUENCE [LARGE SCALE GENOMIC DNA]</scope>
    <source>
        <strain evidence="2 3">FJAT-53726</strain>
    </source>
</reference>
<keyword evidence="3" id="KW-1185">Reference proteome</keyword>
<sequence>MISRSALKAILASLILSGSAFANADTPSTVPQTIQDALIEWAASNFSEHGPSVAGVQNVHVRVLTLANGETGYLLCGEFHTSTAGPGAEWTHFATIKTDPYEQWIGGLGESQCEHATPSTTPPQDLSTELQARLSAAKIK</sequence>
<dbReference type="RefSeq" id="WP_207324046.1">
    <property type="nucleotide sequence ID" value="NZ_CP071504.1"/>
</dbReference>